<dbReference type="PROSITE" id="PS50835">
    <property type="entry name" value="IG_LIKE"/>
    <property type="match status" value="1"/>
</dbReference>
<gene>
    <name evidence="5" type="ORF">KOW79_011830</name>
</gene>
<evidence type="ECO:0000256" key="3">
    <source>
        <dbReference type="SAM" id="SignalP"/>
    </source>
</evidence>
<dbReference type="CDD" id="cd00099">
    <property type="entry name" value="IgV"/>
    <property type="match status" value="1"/>
</dbReference>
<dbReference type="SMART" id="SM00408">
    <property type="entry name" value="IGc2"/>
    <property type="match status" value="1"/>
</dbReference>
<dbReference type="OrthoDB" id="9894386at2759"/>
<dbReference type="GO" id="GO:0009897">
    <property type="term" value="C:external side of plasma membrane"/>
    <property type="evidence" value="ECO:0007669"/>
    <property type="project" value="TreeGrafter"/>
</dbReference>
<feature type="signal peptide" evidence="3">
    <location>
        <begin position="1"/>
        <end position="19"/>
    </location>
</feature>
<dbReference type="PANTHER" id="PTHR14334:SF2">
    <property type="entry name" value="B-CELL ANTIGEN RECEPTOR COMPLEX-ASSOCIATED PROTEIN BETA CHAIN"/>
    <property type="match status" value="1"/>
</dbReference>
<dbReference type="InterPro" id="IPR003599">
    <property type="entry name" value="Ig_sub"/>
</dbReference>
<dbReference type="InterPro" id="IPR013783">
    <property type="entry name" value="Ig-like_fold"/>
</dbReference>
<feature type="transmembrane region" description="Helical" evidence="2">
    <location>
        <begin position="140"/>
        <end position="161"/>
    </location>
</feature>
<dbReference type="GO" id="GO:0050853">
    <property type="term" value="P:B cell receptor signaling pathway"/>
    <property type="evidence" value="ECO:0007669"/>
    <property type="project" value="TreeGrafter"/>
</dbReference>
<evidence type="ECO:0000313" key="6">
    <source>
        <dbReference type="Proteomes" id="UP000824219"/>
    </source>
</evidence>
<keyword evidence="2" id="KW-1133">Transmembrane helix</keyword>
<dbReference type="Proteomes" id="UP000824219">
    <property type="component" value="Linkage Group LG13"/>
</dbReference>
<evidence type="ECO:0000256" key="2">
    <source>
        <dbReference type="SAM" id="Phobius"/>
    </source>
</evidence>
<keyword evidence="3" id="KW-0732">Signal</keyword>
<organism evidence="5 6">
    <name type="scientific">Hemibagrus wyckioides</name>
    <dbReference type="NCBI Taxonomy" id="337641"/>
    <lineage>
        <taxon>Eukaryota</taxon>
        <taxon>Metazoa</taxon>
        <taxon>Chordata</taxon>
        <taxon>Craniata</taxon>
        <taxon>Vertebrata</taxon>
        <taxon>Euteleostomi</taxon>
        <taxon>Actinopterygii</taxon>
        <taxon>Neopterygii</taxon>
        <taxon>Teleostei</taxon>
        <taxon>Ostariophysi</taxon>
        <taxon>Siluriformes</taxon>
        <taxon>Bagridae</taxon>
        <taxon>Hemibagrus</taxon>
    </lineage>
</organism>
<accession>A0A9D3NP16</accession>
<protein>
    <recommendedName>
        <fullName evidence="4">Ig-like domain-containing protein</fullName>
    </recommendedName>
</protein>
<dbReference type="GO" id="GO:0019815">
    <property type="term" value="C:B cell receptor complex"/>
    <property type="evidence" value="ECO:0007669"/>
    <property type="project" value="TreeGrafter"/>
</dbReference>
<reference evidence="5 6" key="1">
    <citation type="submission" date="2021-06" db="EMBL/GenBank/DDBJ databases">
        <title>Chromosome-level genome assembly of the red-tail catfish (Hemibagrus wyckioides).</title>
        <authorList>
            <person name="Shao F."/>
        </authorList>
    </citation>
    <scope>NUCLEOTIDE SEQUENCE [LARGE SCALE GENOMIC DNA]</scope>
    <source>
        <strain evidence="5">EC202008001</strain>
        <tissue evidence="5">Blood</tissue>
    </source>
</reference>
<keyword evidence="1" id="KW-0393">Immunoglobulin domain</keyword>
<dbReference type="AlphaFoldDB" id="A0A9D3NP16"/>
<evidence type="ECO:0000259" key="4">
    <source>
        <dbReference type="PROSITE" id="PS50835"/>
    </source>
</evidence>
<keyword evidence="6" id="KW-1185">Reference proteome</keyword>
<dbReference type="EMBL" id="JAHKSW010000013">
    <property type="protein sequence ID" value="KAG7325514.1"/>
    <property type="molecule type" value="Genomic_DNA"/>
</dbReference>
<feature type="chain" id="PRO_5039589285" description="Ig-like domain-containing protein" evidence="3">
    <location>
        <begin position="20"/>
        <end position="216"/>
    </location>
</feature>
<dbReference type="InterPro" id="IPR013106">
    <property type="entry name" value="Ig_V-set"/>
</dbReference>
<evidence type="ECO:0000256" key="1">
    <source>
        <dbReference type="ARBA" id="ARBA00023319"/>
    </source>
</evidence>
<keyword evidence="2" id="KW-0812">Transmembrane</keyword>
<name>A0A9D3NP16_9TELE</name>
<dbReference type="InterPro" id="IPR003598">
    <property type="entry name" value="Ig_sub2"/>
</dbReference>
<sequence>MNFIFLGCFLLFLVNLSATAELQIQQKPRFYGVKVGKTIGFTCSASDQTLGQAVVKWYKIDQYDKKKVEKGDMSEFKNPRSYMGSGNMKGQLFIKNVEVKDSGVYYCKMNSTWGHGTELQVFIGLNNRKAAERRNSVKDMIIFFQGFLLMMCIIIPLIWYYRLEQKEEAVYEEPEHDHTYEGLEVEHCGDLYEDLTAFSPNPDAEASWEIESPEQE</sequence>
<dbReference type="SUPFAM" id="SSF48726">
    <property type="entry name" value="Immunoglobulin"/>
    <property type="match status" value="1"/>
</dbReference>
<dbReference type="SMART" id="SM00409">
    <property type="entry name" value="IG"/>
    <property type="match status" value="1"/>
</dbReference>
<dbReference type="PANTHER" id="PTHR14334">
    <property type="entry name" value="B-CELL ANTIGEN RECEPTOR COMPLEX-ASSOCIATED PROTEIN"/>
    <property type="match status" value="1"/>
</dbReference>
<dbReference type="GO" id="GO:0030183">
    <property type="term" value="P:B cell differentiation"/>
    <property type="evidence" value="ECO:0007669"/>
    <property type="project" value="TreeGrafter"/>
</dbReference>
<dbReference type="Gene3D" id="2.60.40.10">
    <property type="entry name" value="Immunoglobulins"/>
    <property type="match status" value="1"/>
</dbReference>
<keyword evidence="2" id="KW-0472">Membrane</keyword>
<dbReference type="InterPro" id="IPR036179">
    <property type="entry name" value="Ig-like_dom_sf"/>
</dbReference>
<comment type="caution">
    <text evidence="5">The sequence shown here is derived from an EMBL/GenBank/DDBJ whole genome shotgun (WGS) entry which is preliminary data.</text>
</comment>
<evidence type="ECO:0000313" key="5">
    <source>
        <dbReference type="EMBL" id="KAG7325514.1"/>
    </source>
</evidence>
<proteinExistence type="predicted"/>
<dbReference type="Pfam" id="PF07686">
    <property type="entry name" value="V-set"/>
    <property type="match status" value="1"/>
</dbReference>
<feature type="domain" description="Ig-like" evidence="4">
    <location>
        <begin position="36"/>
        <end position="124"/>
    </location>
</feature>
<dbReference type="InterPro" id="IPR007110">
    <property type="entry name" value="Ig-like_dom"/>
</dbReference>